<keyword evidence="1" id="KW-0472">Membrane</keyword>
<proteinExistence type="predicted"/>
<evidence type="ECO:0000256" key="1">
    <source>
        <dbReference type="SAM" id="Phobius"/>
    </source>
</evidence>
<dbReference type="InterPro" id="IPR058684">
    <property type="entry name" value="YopA_M"/>
</dbReference>
<feature type="transmembrane region" description="Helical" evidence="1">
    <location>
        <begin position="385"/>
        <end position="404"/>
    </location>
</feature>
<dbReference type="Proteomes" id="UP001164187">
    <property type="component" value="Chromosome"/>
</dbReference>
<organism evidence="3 4">
    <name type="scientific">Peptostreptococcus equinus</name>
    <dbReference type="NCBI Taxonomy" id="3003601"/>
    <lineage>
        <taxon>Bacteria</taxon>
        <taxon>Bacillati</taxon>
        <taxon>Bacillota</taxon>
        <taxon>Clostridia</taxon>
        <taxon>Peptostreptococcales</taxon>
        <taxon>Peptostreptococcaceae</taxon>
        <taxon>Peptostreptococcus</taxon>
    </lineage>
</organism>
<keyword evidence="4" id="KW-1185">Reference proteome</keyword>
<evidence type="ECO:0000259" key="2">
    <source>
        <dbReference type="Pfam" id="PF26308"/>
    </source>
</evidence>
<keyword evidence="1" id="KW-0812">Transmembrane</keyword>
<evidence type="ECO:0000313" key="4">
    <source>
        <dbReference type="Proteomes" id="UP001164187"/>
    </source>
</evidence>
<feature type="domain" description="YopA central" evidence="2">
    <location>
        <begin position="104"/>
        <end position="237"/>
    </location>
</feature>
<evidence type="ECO:0000313" key="3">
    <source>
        <dbReference type="EMBL" id="WAW15728.1"/>
    </source>
</evidence>
<dbReference type="Pfam" id="PF26308">
    <property type="entry name" value="YopA_M"/>
    <property type="match status" value="1"/>
</dbReference>
<reference evidence="3" key="1">
    <citation type="submission" date="2022-12" db="EMBL/GenBank/DDBJ databases">
        <title>Peptostreptococcus.</title>
        <authorList>
            <person name="Lee S.H."/>
        </authorList>
    </citation>
    <scope>NUCLEOTIDE SEQUENCE</scope>
    <source>
        <strain evidence="3">CBA3647</strain>
    </source>
</reference>
<keyword evidence="1" id="KW-1133">Transmembrane helix</keyword>
<accession>A0ABY7JU93</accession>
<name>A0ABY7JU93_9FIRM</name>
<gene>
    <name evidence="3" type="ORF">O0R46_04560</name>
</gene>
<protein>
    <recommendedName>
        <fullName evidence="2">YopA central domain-containing protein</fullName>
    </recommendedName>
</protein>
<sequence length="436" mass="51226">MENIVSNNDNYKINEDLLIYKGKFCLYTNSIIKCTGSIMQKITDPMSIYFTGQIEAEQNIEQLEGLFYDNVELEIVGYKMIDAQIVSIRNNIIYGYVNDRIIKSKDTQVDYIKFDIVNMDKIPARLVDGKNGLYAGRIEFELNDYKITIDKNYNFNKYLKEELIRHSASAITHTGIINRIDNKPFKTKKIDSILERTSLALTFAAGRYVSISNAYGYENEKEIYRSWYIMDTSEYKFVFNWTSTISNFYNFEKYLTLMCKKLEEVYYFDIVASILDWYIEAVNGLNIRNNIITIQTALEMLSYIVLVENENIYSDLEYDLHPSNQNIRKLLEICKIDYSIPGVLNLNKSITNKYKDSVDLITYFRNTVVHPSKSKRNLEFEFEDMWNITLIGINFIELILLYMINYKGEYSNRFESYFFGDVSLVPWNSKINPKSK</sequence>
<dbReference type="RefSeq" id="WP_269312406.1">
    <property type="nucleotide sequence ID" value="NZ_CP114052.1"/>
</dbReference>
<dbReference type="EMBL" id="CP114052">
    <property type="protein sequence ID" value="WAW15728.1"/>
    <property type="molecule type" value="Genomic_DNA"/>
</dbReference>